<comment type="caution">
    <text evidence="2">The sequence shown here is derived from an EMBL/GenBank/DDBJ whole genome shotgun (WGS) entry which is preliminary data.</text>
</comment>
<evidence type="ECO:0000256" key="1">
    <source>
        <dbReference type="SAM" id="MobiDB-lite"/>
    </source>
</evidence>
<dbReference type="EMBL" id="AMCI01004473">
    <property type="protein sequence ID" value="EJW98015.1"/>
    <property type="molecule type" value="Genomic_DNA"/>
</dbReference>
<organism evidence="2">
    <name type="scientific">gut metagenome</name>
    <dbReference type="NCBI Taxonomy" id="749906"/>
    <lineage>
        <taxon>unclassified sequences</taxon>
        <taxon>metagenomes</taxon>
        <taxon>organismal metagenomes</taxon>
    </lineage>
</organism>
<gene>
    <name evidence="2" type="ORF">EVA_13877</name>
</gene>
<proteinExistence type="predicted"/>
<dbReference type="AlphaFoldDB" id="J9CDG8"/>
<evidence type="ECO:0000313" key="2">
    <source>
        <dbReference type="EMBL" id="EJW98015.1"/>
    </source>
</evidence>
<feature type="region of interest" description="Disordered" evidence="1">
    <location>
        <begin position="61"/>
        <end position="82"/>
    </location>
</feature>
<accession>J9CDG8</accession>
<sequence length="82" mass="9501">MIPRRPMAPAAISQRFFWTRSRFFKKRPSTTNNPIPRTMAKNCLKRLTAALEAVTARDRVQRKKAMVSSSNPMQRLARRMPA</sequence>
<protein>
    <submittedName>
        <fullName evidence="2">Uncharacterized protein</fullName>
    </submittedName>
</protein>
<name>J9CDG8_9ZZZZ</name>
<reference evidence="2" key="1">
    <citation type="journal article" date="2012" name="PLoS ONE">
        <title>Gene sets for utilization of primary and secondary nutrition supplies in the distal gut of endangered iberian lynx.</title>
        <authorList>
            <person name="Alcaide M."/>
            <person name="Messina E."/>
            <person name="Richter M."/>
            <person name="Bargiela R."/>
            <person name="Peplies J."/>
            <person name="Huws S.A."/>
            <person name="Newbold C.J."/>
            <person name="Golyshin P.N."/>
            <person name="Simon M.A."/>
            <person name="Lopez G."/>
            <person name="Yakimov M.M."/>
            <person name="Ferrer M."/>
        </authorList>
    </citation>
    <scope>NUCLEOTIDE SEQUENCE</scope>
</reference>